<feature type="transmembrane region" description="Helical" evidence="14">
    <location>
        <begin position="40"/>
        <end position="62"/>
    </location>
</feature>
<feature type="transmembrane region" description="Helical" evidence="14">
    <location>
        <begin position="153"/>
        <end position="179"/>
    </location>
</feature>
<dbReference type="GO" id="GO:0050380">
    <property type="term" value="F:undecaprenyl-diphosphatase activity"/>
    <property type="evidence" value="ECO:0007669"/>
    <property type="project" value="UniProtKB-UniRule"/>
</dbReference>
<dbReference type="GO" id="GO:0009252">
    <property type="term" value="P:peptidoglycan biosynthetic process"/>
    <property type="evidence" value="ECO:0007669"/>
    <property type="project" value="UniProtKB-KW"/>
</dbReference>
<evidence type="ECO:0000256" key="7">
    <source>
        <dbReference type="ARBA" id="ARBA00022801"/>
    </source>
</evidence>
<dbReference type="Pfam" id="PF02673">
    <property type="entry name" value="BacA"/>
    <property type="match status" value="1"/>
</dbReference>
<dbReference type="NCBIfam" id="NF001389">
    <property type="entry name" value="PRK00281.1-2"/>
    <property type="match status" value="1"/>
</dbReference>
<evidence type="ECO:0000313" key="15">
    <source>
        <dbReference type="EMBL" id="QLI05777.1"/>
    </source>
</evidence>
<dbReference type="InterPro" id="IPR003824">
    <property type="entry name" value="UppP"/>
</dbReference>
<reference evidence="15 16" key="1">
    <citation type="submission" date="2020-02" db="EMBL/GenBank/DDBJ databases">
        <title>Complete genome sequence of the novel Campylobacter species Candidatus Campylobacter infans.</title>
        <authorList>
            <person name="Duim B."/>
            <person name="Zomer A."/>
            <person name="van der Graaf L."/>
            <person name="Wagenaar J."/>
        </authorList>
    </citation>
    <scope>NUCLEOTIDE SEQUENCE [LARGE SCALE GENOMIC DNA]</scope>
    <source>
        <strain evidence="15 16">19S00001</strain>
    </source>
</reference>
<keyword evidence="8 14" id="KW-1133">Transmembrane helix</keyword>
<evidence type="ECO:0000256" key="3">
    <source>
        <dbReference type="ARBA" id="ARBA00012374"/>
    </source>
</evidence>
<evidence type="ECO:0000256" key="4">
    <source>
        <dbReference type="ARBA" id="ARBA00021581"/>
    </source>
</evidence>
<feature type="transmembrane region" description="Helical" evidence="14">
    <location>
        <begin position="185"/>
        <end position="208"/>
    </location>
</feature>
<dbReference type="HAMAP" id="MF_01006">
    <property type="entry name" value="Undec_diphosphatase"/>
    <property type="match status" value="1"/>
</dbReference>
<dbReference type="KEGG" id="cinf:CINF_1292"/>
<proteinExistence type="inferred from homology"/>
<dbReference type="GO" id="GO:0008360">
    <property type="term" value="P:regulation of cell shape"/>
    <property type="evidence" value="ECO:0007669"/>
    <property type="project" value="UniProtKB-KW"/>
</dbReference>
<evidence type="ECO:0000256" key="6">
    <source>
        <dbReference type="ARBA" id="ARBA00022692"/>
    </source>
</evidence>
<dbReference type="GO" id="GO:0046677">
    <property type="term" value="P:response to antibiotic"/>
    <property type="evidence" value="ECO:0007669"/>
    <property type="project" value="UniProtKB-UniRule"/>
</dbReference>
<organism evidence="15 16">
    <name type="scientific">Candidatus Campylobacter infans</name>
    <dbReference type="NCBI Taxonomy" id="2561898"/>
    <lineage>
        <taxon>Bacteria</taxon>
        <taxon>Pseudomonadati</taxon>
        <taxon>Campylobacterota</taxon>
        <taxon>Epsilonproteobacteria</taxon>
        <taxon>Campylobacterales</taxon>
        <taxon>Campylobacteraceae</taxon>
        <taxon>Campylobacter</taxon>
    </lineage>
</organism>
<evidence type="ECO:0000256" key="9">
    <source>
        <dbReference type="ARBA" id="ARBA00023136"/>
    </source>
</evidence>
<feature type="transmembrane region" description="Helical" evidence="14">
    <location>
        <begin position="69"/>
        <end position="90"/>
    </location>
</feature>
<sequence length="270" mass="29979">MDIFSVVILGFIEGLSEFLPISSTGHMILGAKLLGLEQDKTLKCFEVVIQLGSILAVIVMFFKRLGRDFNLIIKLIIGFVPTGLIGLMLYKYIKELFSPNTVAYALIVGGVIFIIVEWYKLRKNKINFKQISTISTQANTQDEISQISYKHAFIIGLAQCFAMIPGTSRSGATIIAGLLCGLSRQAAAAFSFLLAVPTMLVATLYDSYKNREIFIENSQNILLFLLGGAVAFVVALLVLRLFLRFVSRFSYISFGVYRIILGTIFLLFVL</sequence>
<evidence type="ECO:0000256" key="8">
    <source>
        <dbReference type="ARBA" id="ARBA00022989"/>
    </source>
</evidence>
<evidence type="ECO:0000256" key="13">
    <source>
        <dbReference type="ARBA" id="ARBA00047594"/>
    </source>
</evidence>
<evidence type="ECO:0000256" key="2">
    <source>
        <dbReference type="ARBA" id="ARBA00010621"/>
    </source>
</evidence>
<dbReference type="PANTHER" id="PTHR30622:SF3">
    <property type="entry name" value="UNDECAPRENYL-DIPHOSPHATASE"/>
    <property type="match status" value="1"/>
</dbReference>
<dbReference type="Proteomes" id="UP000509414">
    <property type="component" value="Chromosome"/>
</dbReference>
<keyword evidence="14" id="KW-0133">Cell shape</keyword>
<evidence type="ECO:0000256" key="10">
    <source>
        <dbReference type="ARBA" id="ARBA00023251"/>
    </source>
</evidence>
<evidence type="ECO:0000256" key="11">
    <source>
        <dbReference type="ARBA" id="ARBA00032707"/>
    </source>
</evidence>
<dbReference type="GO" id="GO:0005886">
    <property type="term" value="C:plasma membrane"/>
    <property type="evidence" value="ECO:0007669"/>
    <property type="project" value="UniProtKB-SubCell"/>
</dbReference>
<accession>A0A7H9CI28</accession>
<comment type="similarity">
    <text evidence="2 14">Belongs to the UppP family.</text>
</comment>
<evidence type="ECO:0000256" key="12">
    <source>
        <dbReference type="ARBA" id="ARBA00032932"/>
    </source>
</evidence>
<protein>
    <recommendedName>
        <fullName evidence="4 14">Undecaprenyl-diphosphatase</fullName>
        <ecNumber evidence="3 14">3.6.1.27</ecNumber>
    </recommendedName>
    <alternativeName>
        <fullName evidence="12 14">Bacitracin resistance protein</fullName>
    </alternativeName>
    <alternativeName>
        <fullName evidence="11 14">Undecaprenyl pyrophosphate phosphatase</fullName>
    </alternativeName>
</protein>
<dbReference type="AlphaFoldDB" id="A0A7H9CI28"/>
<evidence type="ECO:0000256" key="1">
    <source>
        <dbReference type="ARBA" id="ARBA00004651"/>
    </source>
</evidence>
<keyword evidence="5 14" id="KW-1003">Cell membrane</keyword>
<comment type="catalytic activity">
    <reaction evidence="13 14">
        <text>di-trans,octa-cis-undecaprenyl diphosphate + H2O = di-trans,octa-cis-undecaprenyl phosphate + phosphate + H(+)</text>
        <dbReference type="Rhea" id="RHEA:28094"/>
        <dbReference type="ChEBI" id="CHEBI:15377"/>
        <dbReference type="ChEBI" id="CHEBI:15378"/>
        <dbReference type="ChEBI" id="CHEBI:43474"/>
        <dbReference type="ChEBI" id="CHEBI:58405"/>
        <dbReference type="ChEBI" id="CHEBI:60392"/>
        <dbReference type="EC" id="3.6.1.27"/>
    </reaction>
</comment>
<evidence type="ECO:0000256" key="5">
    <source>
        <dbReference type="ARBA" id="ARBA00022475"/>
    </source>
</evidence>
<dbReference type="EMBL" id="CP049075">
    <property type="protein sequence ID" value="QLI05777.1"/>
    <property type="molecule type" value="Genomic_DNA"/>
</dbReference>
<dbReference type="RefSeq" id="WP_178697034.1">
    <property type="nucleotide sequence ID" value="NZ_CP049075.1"/>
</dbReference>
<evidence type="ECO:0000256" key="14">
    <source>
        <dbReference type="HAMAP-Rule" id="MF_01006"/>
    </source>
</evidence>
<dbReference type="NCBIfam" id="TIGR00753">
    <property type="entry name" value="undec_PP_bacA"/>
    <property type="match status" value="1"/>
</dbReference>
<comment type="subcellular location">
    <subcellularLocation>
        <location evidence="1 14">Cell membrane</location>
        <topology evidence="1 14">Multi-pass membrane protein</topology>
    </subcellularLocation>
</comment>
<keyword evidence="6 14" id="KW-0812">Transmembrane</keyword>
<dbReference type="EC" id="3.6.1.27" evidence="3 14"/>
<comment type="miscellaneous">
    <text evidence="14">Bacitracin is thought to be involved in the inhibition of peptidoglycan synthesis by sequestering undecaprenyl diphosphate, thereby reducing the pool of lipid carrier available.</text>
</comment>
<keyword evidence="10 14" id="KW-0046">Antibiotic resistance</keyword>
<name>A0A7H9CI28_9BACT</name>
<dbReference type="GO" id="GO:0071555">
    <property type="term" value="P:cell wall organization"/>
    <property type="evidence" value="ECO:0007669"/>
    <property type="project" value="UniProtKB-KW"/>
</dbReference>
<comment type="function">
    <text evidence="14">Catalyzes the dephosphorylation of undecaprenyl diphosphate (UPP). Confers resistance to bacitracin.</text>
</comment>
<feature type="transmembrane region" description="Helical" evidence="14">
    <location>
        <begin position="102"/>
        <end position="119"/>
    </location>
</feature>
<keyword evidence="16" id="KW-1185">Reference proteome</keyword>
<keyword evidence="7 14" id="KW-0378">Hydrolase</keyword>
<gene>
    <name evidence="15" type="primary">bacA</name>
    <name evidence="14" type="synonym">uppP</name>
    <name evidence="15" type="ORF">CINF_1292</name>
</gene>
<keyword evidence="9 14" id="KW-0472">Membrane</keyword>
<feature type="transmembrane region" description="Helical" evidence="14">
    <location>
        <begin position="220"/>
        <end position="243"/>
    </location>
</feature>
<dbReference type="PANTHER" id="PTHR30622">
    <property type="entry name" value="UNDECAPRENYL-DIPHOSPHATASE"/>
    <property type="match status" value="1"/>
</dbReference>
<keyword evidence="14" id="KW-0961">Cell wall biogenesis/degradation</keyword>
<keyword evidence="14" id="KW-0573">Peptidoglycan synthesis</keyword>
<evidence type="ECO:0000313" key="16">
    <source>
        <dbReference type="Proteomes" id="UP000509414"/>
    </source>
</evidence>
<feature type="transmembrane region" description="Helical" evidence="14">
    <location>
        <begin position="249"/>
        <end position="269"/>
    </location>
</feature>